<dbReference type="SMART" id="SM00345">
    <property type="entry name" value="HTH_GNTR"/>
    <property type="match status" value="1"/>
</dbReference>
<dbReference type="EMBL" id="LAZR01039111">
    <property type="protein sequence ID" value="KKL17811.1"/>
    <property type="molecule type" value="Genomic_DNA"/>
</dbReference>
<accession>A0A0F9DJB7</accession>
<dbReference type="PROSITE" id="PS50949">
    <property type="entry name" value="HTH_GNTR"/>
    <property type="match status" value="1"/>
</dbReference>
<dbReference type="Pfam" id="PF00392">
    <property type="entry name" value="GntR"/>
    <property type="match status" value="1"/>
</dbReference>
<dbReference type="GO" id="GO:0003700">
    <property type="term" value="F:DNA-binding transcription factor activity"/>
    <property type="evidence" value="ECO:0007669"/>
    <property type="project" value="InterPro"/>
</dbReference>
<dbReference type="InterPro" id="IPR036390">
    <property type="entry name" value="WH_DNA-bd_sf"/>
</dbReference>
<evidence type="ECO:0000256" key="1">
    <source>
        <dbReference type="ARBA" id="ARBA00023015"/>
    </source>
</evidence>
<dbReference type="GO" id="GO:0003677">
    <property type="term" value="F:DNA binding"/>
    <property type="evidence" value="ECO:0007669"/>
    <property type="project" value="UniProtKB-KW"/>
</dbReference>
<evidence type="ECO:0000259" key="4">
    <source>
        <dbReference type="PROSITE" id="PS50949"/>
    </source>
</evidence>
<keyword evidence="2" id="KW-0238">DNA-binding</keyword>
<evidence type="ECO:0000313" key="5">
    <source>
        <dbReference type="EMBL" id="KKL17811.1"/>
    </source>
</evidence>
<proteinExistence type="predicted"/>
<protein>
    <recommendedName>
        <fullName evidence="4">HTH gntR-type domain-containing protein</fullName>
    </recommendedName>
</protein>
<sequence length="126" mass="13981">MEHIRRGDNKMSDPFRTAMPVERGATLGDQVTDLLRQNVVDGSWTVGSTLPSETMLAQTLKVSRTVIREAVSRLKAEGLLASENGRRAFVFSARPSIGFAIDRQDVESLRKLSQILELRLGLEIEA</sequence>
<dbReference type="PRINTS" id="PR00035">
    <property type="entry name" value="HTHGNTR"/>
</dbReference>
<reference evidence="5" key="1">
    <citation type="journal article" date="2015" name="Nature">
        <title>Complex archaea that bridge the gap between prokaryotes and eukaryotes.</title>
        <authorList>
            <person name="Spang A."/>
            <person name="Saw J.H."/>
            <person name="Jorgensen S.L."/>
            <person name="Zaremba-Niedzwiedzka K."/>
            <person name="Martijn J."/>
            <person name="Lind A.E."/>
            <person name="van Eijk R."/>
            <person name="Schleper C."/>
            <person name="Guy L."/>
            <person name="Ettema T.J."/>
        </authorList>
    </citation>
    <scope>NUCLEOTIDE SEQUENCE</scope>
</reference>
<keyword evidence="3" id="KW-0804">Transcription</keyword>
<feature type="domain" description="HTH gntR-type" evidence="4">
    <location>
        <begin position="25"/>
        <end position="93"/>
    </location>
</feature>
<organism evidence="5">
    <name type="scientific">marine sediment metagenome</name>
    <dbReference type="NCBI Taxonomy" id="412755"/>
    <lineage>
        <taxon>unclassified sequences</taxon>
        <taxon>metagenomes</taxon>
        <taxon>ecological metagenomes</taxon>
    </lineage>
</organism>
<gene>
    <name evidence="5" type="ORF">LCGC14_2481810</name>
</gene>
<dbReference type="CDD" id="cd07377">
    <property type="entry name" value="WHTH_GntR"/>
    <property type="match status" value="1"/>
</dbReference>
<dbReference type="Gene3D" id="1.10.10.10">
    <property type="entry name" value="Winged helix-like DNA-binding domain superfamily/Winged helix DNA-binding domain"/>
    <property type="match status" value="1"/>
</dbReference>
<dbReference type="SUPFAM" id="SSF46785">
    <property type="entry name" value="Winged helix' DNA-binding domain"/>
    <property type="match status" value="1"/>
</dbReference>
<feature type="non-terminal residue" evidence="5">
    <location>
        <position position="126"/>
    </location>
</feature>
<dbReference type="InterPro" id="IPR036388">
    <property type="entry name" value="WH-like_DNA-bd_sf"/>
</dbReference>
<dbReference type="InterPro" id="IPR000524">
    <property type="entry name" value="Tscrpt_reg_HTH_GntR"/>
</dbReference>
<evidence type="ECO:0000256" key="2">
    <source>
        <dbReference type="ARBA" id="ARBA00023125"/>
    </source>
</evidence>
<evidence type="ECO:0000256" key="3">
    <source>
        <dbReference type="ARBA" id="ARBA00023163"/>
    </source>
</evidence>
<dbReference type="AlphaFoldDB" id="A0A0F9DJB7"/>
<dbReference type="PANTHER" id="PTHR43537:SF5">
    <property type="entry name" value="UXU OPERON TRANSCRIPTIONAL REGULATOR"/>
    <property type="match status" value="1"/>
</dbReference>
<keyword evidence="1" id="KW-0805">Transcription regulation</keyword>
<comment type="caution">
    <text evidence="5">The sequence shown here is derived from an EMBL/GenBank/DDBJ whole genome shotgun (WGS) entry which is preliminary data.</text>
</comment>
<name>A0A0F9DJB7_9ZZZZ</name>
<dbReference type="PANTHER" id="PTHR43537">
    <property type="entry name" value="TRANSCRIPTIONAL REGULATOR, GNTR FAMILY"/>
    <property type="match status" value="1"/>
</dbReference>